<dbReference type="AlphaFoldDB" id="A0A2A4G987"/>
<organism evidence="7 8">
    <name type="scientific">Sediminicola luteus</name>
    <dbReference type="NCBI Taxonomy" id="319238"/>
    <lineage>
        <taxon>Bacteria</taxon>
        <taxon>Pseudomonadati</taxon>
        <taxon>Bacteroidota</taxon>
        <taxon>Flavobacteriia</taxon>
        <taxon>Flavobacteriales</taxon>
        <taxon>Flavobacteriaceae</taxon>
        <taxon>Sediminicola</taxon>
    </lineage>
</organism>
<protein>
    <submittedName>
        <fullName evidence="7">Ubiquinone biosynthesis protein UbiA</fullName>
    </submittedName>
</protein>
<dbReference type="Proteomes" id="UP000219559">
    <property type="component" value="Unassembled WGS sequence"/>
</dbReference>
<dbReference type="EMBL" id="NBWU01000002">
    <property type="protein sequence ID" value="PCE65003.1"/>
    <property type="molecule type" value="Genomic_DNA"/>
</dbReference>
<dbReference type="CDD" id="cd13964">
    <property type="entry name" value="PT_UbiA_1"/>
    <property type="match status" value="1"/>
</dbReference>
<keyword evidence="7" id="KW-0830">Ubiquinone</keyword>
<dbReference type="PANTHER" id="PTHR42723">
    <property type="entry name" value="CHLOROPHYLL SYNTHASE"/>
    <property type="match status" value="1"/>
</dbReference>
<dbReference type="NCBIfam" id="NF035940">
    <property type="entry name" value="prenyl_rel_EboC"/>
    <property type="match status" value="1"/>
</dbReference>
<dbReference type="InterPro" id="IPR000537">
    <property type="entry name" value="UbiA_prenyltransferase"/>
</dbReference>
<evidence type="ECO:0000256" key="4">
    <source>
        <dbReference type="ARBA" id="ARBA00022989"/>
    </source>
</evidence>
<comment type="subcellular location">
    <subcellularLocation>
        <location evidence="1">Membrane</location>
        <topology evidence="1">Multi-pass membrane protein</topology>
    </subcellularLocation>
</comment>
<evidence type="ECO:0000256" key="2">
    <source>
        <dbReference type="ARBA" id="ARBA00022475"/>
    </source>
</evidence>
<keyword evidence="8" id="KW-1185">Reference proteome</keyword>
<gene>
    <name evidence="7" type="ORF">B7P33_07555</name>
</gene>
<dbReference type="Pfam" id="PF01040">
    <property type="entry name" value="UbiA"/>
    <property type="match status" value="1"/>
</dbReference>
<evidence type="ECO:0000313" key="7">
    <source>
        <dbReference type="EMBL" id="PCE65003.1"/>
    </source>
</evidence>
<dbReference type="GO" id="GO:0016765">
    <property type="term" value="F:transferase activity, transferring alkyl or aryl (other than methyl) groups"/>
    <property type="evidence" value="ECO:0007669"/>
    <property type="project" value="InterPro"/>
</dbReference>
<sequence length="298" mass="31699">MNPKLKGYLQLARPANLPTSAADIVAGASLAGAFVAIQGSNWSAVPWLDFLVLLSSSVLLYAAGVILNDVFDLPIDRVERPERPLPSGLIAVKAASLFGASLMSIGVALAFLVHVLAGSLALALALAILLYDALAKKHGFFGPLVMGSCRGLNLLLGMSVLGLVENWWFALVPVVYIYAITLISRGEVFGKNKLQIVVAGIMYATVVVSLLWVANGLGNLWYVLPFALLFTGFVYLPLFRAYSQNSPTNIKKAVIAGVMGVVLLASVWCAAAGVWQMALLVLLLLPLSKFLAKQFAVT</sequence>
<evidence type="ECO:0000256" key="6">
    <source>
        <dbReference type="SAM" id="Phobius"/>
    </source>
</evidence>
<feature type="transmembrane region" description="Helical" evidence="6">
    <location>
        <begin position="220"/>
        <end position="242"/>
    </location>
</feature>
<name>A0A2A4G987_9FLAO</name>
<dbReference type="GO" id="GO:0016020">
    <property type="term" value="C:membrane"/>
    <property type="evidence" value="ECO:0007669"/>
    <property type="project" value="UniProtKB-SubCell"/>
</dbReference>
<feature type="transmembrane region" description="Helical" evidence="6">
    <location>
        <begin position="196"/>
        <end position="214"/>
    </location>
</feature>
<keyword evidence="2" id="KW-1003">Cell membrane</keyword>
<dbReference type="OrthoDB" id="2908954at2"/>
<keyword evidence="5 6" id="KW-0472">Membrane</keyword>
<evidence type="ECO:0000313" key="8">
    <source>
        <dbReference type="Proteomes" id="UP000219559"/>
    </source>
</evidence>
<reference evidence="7 8" key="1">
    <citation type="submission" date="2017-04" db="EMBL/GenBank/DDBJ databases">
        <title>A new member of the family Flavobacteriaceae isolated from ascidians.</title>
        <authorList>
            <person name="Chen L."/>
        </authorList>
    </citation>
    <scope>NUCLEOTIDE SEQUENCE [LARGE SCALE GENOMIC DNA]</scope>
    <source>
        <strain evidence="7 8">HQA918</strain>
    </source>
</reference>
<dbReference type="PANTHER" id="PTHR42723:SF1">
    <property type="entry name" value="CHLOROPHYLL SYNTHASE, CHLOROPLASTIC"/>
    <property type="match status" value="1"/>
</dbReference>
<feature type="transmembrane region" description="Helical" evidence="6">
    <location>
        <begin position="254"/>
        <end position="285"/>
    </location>
</feature>
<feature type="transmembrane region" description="Helical" evidence="6">
    <location>
        <begin position="115"/>
        <end position="134"/>
    </location>
</feature>
<dbReference type="InterPro" id="IPR050475">
    <property type="entry name" value="Prenyltransferase_related"/>
</dbReference>
<dbReference type="RefSeq" id="WP_097440282.1">
    <property type="nucleotide sequence ID" value="NZ_KZ300476.1"/>
</dbReference>
<comment type="caution">
    <text evidence="7">The sequence shown here is derived from an EMBL/GenBank/DDBJ whole genome shotgun (WGS) entry which is preliminary data.</text>
</comment>
<accession>A0A2A4G987</accession>
<evidence type="ECO:0000256" key="1">
    <source>
        <dbReference type="ARBA" id="ARBA00004141"/>
    </source>
</evidence>
<feature type="transmembrane region" description="Helical" evidence="6">
    <location>
        <begin position="141"/>
        <end position="161"/>
    </location>
</feature>
<keyword evidence="3 6" id="KW-0812">Transmembrane</keyword>
<evidence type="ECO:0000256" key="5">
    <source>
        <dbReference type="ARBA" id="ARBA00023136"/>
    </source>
</evidence>
<proteinExistence type="predicted"/>
<evidence type="ECO:0000256" key="3">
    <source>
        <dbReference type="ARBA" id="ARBA00022692"/>
    </source>
</evidence>
<feature type="transmembrane region" description="Helical" evidence="6">
    <location>
        <begin position="45"/>
        <end position="67"/>
    </location>
</feature>
<feature type="transmembrane region" description="Helical" evidence="6">
    <location>
        <begin position="167"/>
        <end position="184"/>
    </location>
</feature>
<dbReference type="InterPro" id="IPR044878">
    <property type="entry name" value="UbiA_sf"/>
</dbReference>
<feature type="transmembrane region" description="Helical" evidence="6">
    <location>
        <begin position="21"/>
        <end position="39"/>
    </location>
</feature>
<dbReference type="Gene3D" id="1.10.357.140">
    <property type="entry name" value="UbiA prenyltransferase"/>
    <property type="match status" value="1"/>
</dbReference>
<keyword evidence="4 6" id="KW-1133">Transmembrane helix</keyword>